<organism evidence="3">
    <name type="scientific">Odontella aurita</name>
    <dbReference type="NCBI Taxonomy" id="265563"/>
    <lineage>
        <taxon>Eukaryota</taxon>
        <taxon>Sar</taxon>
        <taxon>Stramenopiles</taxon>
        <taxon>Ochrophyta</taxon>
        <taxon>Bacillariophyta</taxon>
        <taxon>Mediophyceae</taxon>
        <taxon>Biddulphiophycidae</taxon>
        <taxon>Eupodiscales</taxon>
        <taxon>Odontellaceae</taxon>
        <taxon>Odontella</taxon>
    </lineage>
</organism>
<feature type="signal peptide" evidence="2">
    <location>
        <begin position="1"/>
        <end position="26"/>
    </location>
</feature>
<feature type="region of interest" description="Disordered" evidence="1">
    <location>
        <begin position="104"/>
        <end position="146"/>
    </location>
</feature>
<reference evidence="3" key="1">
    <citation type="submission" date="2021-01" db="EMBL/GenBank/DDBJ databases">
        <authorList>
            <person name="Corre E."/>
            <person name="Pelletier E."/>
            <person name="Niang G."/>
            <person name="Scheremetjew M."/>
            <person name="Finn R."/>
            <person name="Kale V."/>
            <person name="Holt S."/>
            <person name="Cochrane G."/>
            <person name="Meng A."/>
            <person name="Brown T."/>
            <person name="Cohen L."/>
        </authorList>
    </citation>
    <scope>NUCLEOTIDE SEQUENCE</scope>
    <source>
        <strain evidence="3">Isolate 1302-5</strain>
    </source>
</reference>
<gene>
    <name evidence="3" type="ORF">OAUR00152_LOCUS32120</name>
</gene>
<evidence type="ECO:0008006" key="4">
    <source>
        <dbReference type="Google" id="ProtNLM"/>
    </source>
</evidence>
<feature type="chain" id="PRO_5031197728" description="Clathrin light chain" evidence="2">
    <location>
        <begin position="27"/>
        <end position="196"/>
    </location>
</feature>
<keyword evidence="2" id="KW-0732">Signal</keyword>
<sequence length="196" mass="20590">MTTPSVTVAVLSLLLAVGEFANPAEAFCSSGAPSAAFGVLSLPSQRQRTRLPMSSEEEQEPKLVLGSEVEEEAGTLEMKLGALGTEAGYVAAAAKRAEEARAKMLAGQEEEARRAEQEEAYLKDKGEWRRSENYGPGDLSGAGEILVADDGWEKSVGADEDNIIGAQAALGEEGGEEEEPTLFIPSGDDGDGPIVF</sequence>
<protein>
    <recommendedName>
        <fullName evidence="4">Clathrin light chain</fullName>
    </recommendedName>
</protein>
<feature type="compositionally biased region" description="Basic and acidic residues" evidence="1">
    <location>
        <begin position="110"/>
        <end position="132"/>
    </location>
</feature>
<accession>A0A7S4N862</accession>
<evidence type="ECO:0000256" key="1">
    <source>
        <dbReference type="SAM" id="MobiDB-lite"/>
    </source>
</evidence>
<name>A0A7S4N862_9STRA</name>
<evidence type="ECO:0000313" key="3">
    <source>
        <dbReference type="EMBL" id="CAE2271271.1"/>
    </source>
</evidence>
<proteinExistence type="predicted"/>
<feature type="region of interest" description="Disordered" evidence="1">
    <location>
        <begin position="166"/>
        <end position="196"/>
    </location>
</feature>
<dbReference type="AlphaFoldDB" id="A0A7S4N862"/>
<feature type="region of interest" description="Disordered" evidence="1">
    <location>
        <begin position="48"/>
        <end position="67"/>
    </location>
</feature>
<evidence type="ECO:0000256" key="2">
    <source>
        <dbReference type="SAM" id="SignalP"/>
    </source>
</evidence>
<dbReference type="EMBL" id="HBKQ01046558">
    <property type="protein sequence ID" value="CAE2271271.1"/>
    <property type="molecule type" value="Transcribed_RNA"/>
</dbReference>